<evidence type="ECO:0000313" key="4">
    <source>
        <dbReference type="Proteomes" id="UP000193380"/>
    </source>
</evidence>
<dbReference type="InterPro" id="IPR050779">
    <property type="entry name" value="Transglutaminase"/>
</dbReference>
<proteinExistence type="inferred from homology"/>
<evidence type="ECO:0000259" key="2">
    <source>
        <dbReference type="Pfam" id="PF00868"/>
    </source>
</evidence>
<protein>
    <recommendedName>
        <fullName evidence="2">Transglutaminase N-terminal domain-containing protein</fullName>
    </recommendedName>
</protein>
<dbReference type="Gene3D" id="2.60.40.10">
    <property type="entry name" value="Immunoglobulins"/>
    <property type="match status" value="1"/>
</dbReference>
<dbReference type="EMBL" id="FR905546">
    <property type="protein sequence ID" value="CDQ80088.1"/>
    <property type="molecule type" value="Genomic_DNA"/>
</dbReference>
<gene>
    <name evidence="3" type="ORF">GSONMT00008026001</name>
</gene>
<dbReference type="PaxDb" id="8022-A0A060XKF7"/>
<dbReference type="AlphaFoldDB" id="A0A060XKF7"/>
<dbReference type="GO" id="GO:0007399">
    <property type="term" value="P:nervous system development"/>
    <property type="evidence" value="ECO:0007669"/>
    <property type="project" value="UniProtKB-ARBA"/>
</dbReference>
<dbReference type="Proteomes" id="UP000193380">
    <property type="component" value="Unassembled WGS sequence"/>
</dbReference>
<dbReference type="PANTHER" id="PTHR11590">
    <property type="entry name" value="PROTEIN-GLUTAMINE GAMMA-GLUTAMYLTRANSFERASE"/>
    <property type="match status" value="1"/>
</dbReference>
<sequence length="268" mass="30426">MPGDRSTVSGSVVGRFHGVAPTTVQITNQKEAESNSKKQGGCRRWFQKMCPCCCRRQSSSYDITDTVITDDGVKPTTLPEPPQPHTGDNELEELMLSVRSVDLLSSKTGQNRLEHHTNLYHGNELIIRRGQTFQMELDLSRPFNSNTDKLHLELKTGPVPMVSKGTHIIIKLVEELEDNSWEAKIVKQNGNRIKLSVNSHHKAVIGQYKLTVMVKCPKQEVAVTHDPSKDVVMLFNPWCEGKDEWSVMRQQKVERRREEVDRETKVAL</sequence>
<dbReference type="PANTHER" id="PTHR11590:SF49">
    <property type="entry name" value="PROTEIN-GLUTAMINE GAMMA-GLUTAMYLTRANSFERASE K"/>
    <property type="match status" value="1"/>
</dbReference>
<dbReference type="GO" id="GO:0003810">
    <property type="term" value="F:protein-glutamine gamma-glutamyltransferase activity"/>
    <property type="evidence" value="ECO:0007669"/>
    <property type="project" value="TreeGrafter"/>
</dbReference>
<reference evidence="3" key="1">
    <citation type="journal article" date="2014" name="Nat. Commun.">
        <title>The rainbow trout genome provides novel insights into evolution after whole-genome duplication in vertebrates.</title>
        <authorList>
            <person name="Berthelot C."/>
            <person name="Brunet F."/>
            <person name="Chalopin D."/>
            <person name="Juanchich A."/>
            <person name="Bernard M."/>
            <person name="Noel B."/>
            <person name="Bento P."/>
            <person name="Da Silva C."/>
            <person name="Labadie K."/>
            <person name="Alberti A."/>
            <person name="Aury J.M."/>
            <person name="Louis A."/>
            <person name="Dehais P."/>
            <person name="Bardou P."/>
            <person name="Montfort J."/>
            <person name="Klopp C."/>
            <person name="Cabau C."/>
            <person name="Gaspin C."/>
            <person name="Thorgaard G.H."/>
            <person name="Boussaha M."/>
            <person name="Quillet E."/>
            <person name="Guyomard R."/>
            <person name="Galiana D."/>
            <person name="Bobe J."/>
            <person name="Volff J.N."/>
            <person name="Genet C."/>
            <person name="Wincker P."/>
            <person name="Jaillon O."/>
            <person name="Roest Crollius H."/>
            <person name="Guiguen Y."/>
        </authorList>
    </citation>
    <scope>NUCLEOTIDE SEQUENCE [LARGE SCALE GENOMIC DNA]</scope>
</reference>
<evidence type="ECO:0000256" key="1">
    <source>
        <dbReference type="ARBA" id="ARBA00005968"/>
    </source>
</evidence>
<dbReference type="Pfam" id="PF00868">
    <property type="entry name" value="Transglut_N"/>
    <property type="match status" value="1"/>
</dbReference>
<dbReference type="SUPFAM" id="SSF81296">
    <property type="entry name" value="E set domains"/>
    <property type="match status" value="1"/>
</dbReference>
<evidence type="ECO:0000313" key="3">
    <source>
        <dbReference type="EMBL" id="CDQ80088.1"/>
    </source>
</evidence>
<name>A0A060XKF7_ONCMY</name>
<dbReference type="FunFam" id="2.60.40.10:FF:001143">
    <property type="entry name" value="Protein-glutamine gamma-glutamyltransferase K"/>
    <property type="match status" value="1"/>
</dbReference>
<dbReference type="InterPro" id="IPR001102">
    <property type="entry name" value="Transglutaminase_N"/>
</dbReference>
<organism evidence="3 4">
    <name type="scientific">Oncorhynchus mykiss</name>
    <name type="common">Rainbow trout</name>
    <name type="synonym">Salmo gairdneri</name>
    <dbReference type="NCBI Taxonomy" id="8022"/>
    <lineage>
        <taxon>Eukaryota</taxon>
        <taxon>Metazoa</taxon>
        <taxon>Chordata</taxon>
        <taxon>Craniata</taxon>
        <taxon>Vertebrata</taxon>
        <taxon>Euteleostomi</taxon>
        <taxon>Actinopterygii</taxon>
        <taxon>Neopterygii</taxon>
        <taxon>Teleostei</taxon>
        <taxon>Protacanthopterygii</taxon>
        <taxon>Salmoniformes</taxon>
        <taxon>Salmonidae</taxon>
        <taxon>Salmoninae</taxon>
        <taxon>Oncorhynchus</taxon>
    </lineage>
</organism>
<dbReference type="STRING" id="8022.A0A060XKF7"/>
<feature type="domain" description="Transglutaminase N-terminal" evidence="2">
    <location>
        <begin position="101"/>
        <end position="214"/>
    </location>
</feature>
<comment type="similarity">
    <text evidence="1">Belongs to the transglutaminase superfamily. Transglutaminase family.</text>
</comment>
<reference evidence="3" key="2">
    <citation type="submission" date="2014-03" db="EMBL/GenBank/DDBJ databases">
        <authorList>
            <person name="Genoscope - CEA"/>
        </authorList>
    </citation>
    <scope>NUCLEOTIDE SEQUENCE</scope>
</reference>
<dbReference type="InterPro" id="IPR014756">
    <property type="entry name" value="Ig_E-set"/>
</dbReference>
<dbReference type="InterPro" id="IPR013783">
    <property type="entry name" value="Ig-like_fold"/>
</dbReference>
<accession>A0A060XKF7</accession>